<dbReference type="AlphaFoldDB" id="A0AAD9QRH5"/>
<proteinExistence type="predicted"/>
<keyword evidence="3" id="KW-1185">Reference proteome</keyword>
<feature type="compositionally biased region" description="Basic and acidic residues" evidence="1">
    <location>
        <begin position="146"/>
        <end position="159"/>
    </location>
</feature>
<feature type="region of interest" description="Disordered" evidence="1">
    <location>
        <begin position="138"/>
        <end position="159"/>
    </location>
</feature>
<protein>
    <submittedName>
        <fullName evidence="2">Uncharacterized protein</fullName>
    </submittedName>
</protein>
<dbReference type="EMBL" id="JARQWQ010000018">
    <property type="protein sequence ID" value="KAK2566019.1"/>
    <property type="molecule type" value="Genomic_DNA"/>
</dbReference>
<reference evidence="2" key="2">
    <citation type="journal article" date="2023" name="Science">
        <title>Genomic signatures of disease resistance in endangered staghorn corals.</title>
        <authorList>
            <person name="Vollmer S.V."/>
            <person name="Selwyn J.D."/>
            <person name="Despard B.A."/>
            <person name="Roesel C.L."/>
        </authorList>
    </citation>
    <scope>NUCLEOTIDE SEQUENCE</scope>
    <source>
        <strain evidence="2">K2</strain>
    </source>
</reference>
<reference evidence="2" key="1">
    <citation type="journal article" date="2023" name="G3 (Bethesda)">
        <title>Whole genome assembly and annotation of the endangered Caribbean coral Acropora cervicornis.</title>
        <authorList>
            <person name="Selwyn J.D."/>
            <person name="Vollmer S.V."/>
        </authorList>
    </citation>
    <scope>NUCLEOTIDE SEQUENCE</scope>
    <source>
        <strain evidence="2">K2</strain>
    </source>
</reference>
<accession>A0AAD9QRH5</accession>
<gene>
    <name evidence="2" type="ORF">P5673_010342</name>
</gene>
<evidence type="ECO:0000256" key="1">
    <source>
        <dbReference type="SAM" id="MobiDB-lite"/>
    </source>
</evidence>
<sequence>METELKHLNAVIREKKKRIETTKWIIEKCQQQESAMKREQAALEKRSDLMEKVAQVEIKMQETMKYRKEIMAERVKGALRRRALESRIMALRKVAKFWKAQSEVRSGEFWREELRPISSMNDIHKAVLKPPFFPNKECGSGKIKRRSSEEVASVDKQDN</sequence>
<evidence type="ECO:0000313" key="3">
    <source>
        <dbReference type="Proteomes" id="UP001249851"/>
    </source>
</evidence>
<name>A0AAD9QRH5_ACRCE</name>
<organism evidence="2 3">
    <name type="scientific">Acropora cervicornis</name>
    <name type="common">Staghorn coral</name>
    <dbReference type="NCBI Taxonomy" id="6130"/>
    <lineage>
        <taxon>Eukaryota</taxon>
        <taxon>Metazoa</taxon>
        <taxon>Cnidaria</taxon>
        <taxon>Anthozoa</taxon>
        <taxon>Hexacorallia</taxon>
        <taxon>Scleractinia</taxon>
        <taxon>Astrocoeniina</taxon>
        <taxon>Acroporidae</taxon>
        <taxon>Acropora</taxon>
    </lineage>
</organism>
<dbReference type="Proteomes" id="UP001249851">
    <property type="component" value="Unassembled WGS sequence"/>
</dbReference>
<comment type="caution">
    <text evidence="2">The sequence shown here is derived from an EMBL/GenBank/DDBJ whole genome shotgun (WGS) entry which is preliminary data.</text>
</comment>
<evidence type="ECO:0000313" key="2">
    <source>
        <dbReference type="EMBL" id="KAK2566019.1"/>
    </source>
</evidence>